<accession>A0ABW1ZLY0</accession>
<feature type="domain" description="ABC transporter" evidence="4">
    <location>
        <begin position="2"/>
        <end position="235"/>
    </location>
</feature>
<dbReference type="PROSITE" id="PS50893">
    <property type="entry name" value="ABC_TRANSPORTER_2"/>
    <property type="match status" value="1"/>
</dbReference>
<name>A0ABW1ZLY0_9DEIO</name>
<evidence type="ECO:0000313" key="6">
    <source>
        <dbReference type="Proteomes" id="UP001596317"/>
    </source>
</evidence>
<keyword evidence="6" id="KW-1185">Reference proteome</keyword>
<dbReference type="PANTHER" id="PTHR24220">
    <property type="entry name" value="IMPORT ATP-BINDING PROTEIN"/>
    <property type="match status" value="1"/>
</dbReference>
<dbReference type="RefSeq" id="WP_224607169.1">
    <property type="nucleotide sequence ID" value="NZ_JAIQXV010000005.1"/>
</dbReference>
<evidence type="ECO:0000256" key="1">
    <source>
        <dbReference type="ARBA" id="ARBA00022448"/>
    </source>
</evidence>
<dbReference type="EMBL" id="JBHSWB010000001">
    <property type="protein sequence ID" value="MFC6661206.1"/>
    <property type="molecule type" value="Genomic_DNA"/>
</dbReference>
<protein>
    <submittedName>
        <fullName evidence="5">ABC transporter ATP-binding protein</fullName>
    </submittedName>
</protein>
<proteinExistence type="predicted"/>
<dbReference type="Gene3D" id="3.40.50.300">
    <property type="entry name" value="P-loop containing nucleotide triphosphate hydrolases"/>
    <property type="match status" value="1"/>
</dbReference>
<dbReference type="InterPro" id="IPR017871">
    <property type="entry name" value="ABC_transporter-like_CS"/>
</dbReference>
<dbReference type="InterPro" id="IPR027417">
    <property type="entry name" value="P-loop_NTPase"/>
</dbReference>
<dbReference type="InterPro" id="IPR015854">
    <property type="entry name" value="ABC_transpr_LolD-like"/>
</dbReference>
<evidence type="ECO:0000259" key="4">
    <source>
        <dbReference type="PROSITE" id="PS50893"/>
    </source>
</evidence>
<keyword evidence="3 5" id="KW-0067">ATP-binding</keyword>
<dbReference type="PROSITE" id="PS00211">
    <property type="entry name" value="ABC_TRANSPORTER_1"/>
    <property type="match status" value="1"/>
</dbReference>
<organism evidence="5 6">
    <name type="scientific">Deinococcus multiflagellatus</name>
    <dbReference type="NCBI Taxonomy" id="1656887"/>
    <lineage>
        <taxon>Bacteria</taxon>
        <taxon>Thermotogati</taxon>
        <taxon>Deinococcota</taxon>
        <taxon>Deinococci</taxon>
        <taxon>Deinococcales</taxon>
        <taxon>Deinococcaceae</taxon>
        <taxon>Deinococcus</taxon>
    </lineage>
</organism>
<dbReference type="InterPro" id="IPR003593">
    <property type="entry name" value="AAA+_ATPase"/>
</dbReference>
<dbReference type="GO" id="GO:0005524">
    <property type="term" value="F:ATP binding"/>
    <property type="evidence" value="ECO:0007669"/>
    <property type="project" value="UniProtKB-KW"/>
</dbReference>
<dbReference type="PANTHER" id="PTHR24220:SF86">
    <property type="entry name" value="ABC TRANSPORTER ABCH.1"/>
    <property type="match status" value="1"/>
</dbReference>
<keyword evidence="1" id="KW-0813">Transport</keyword>
<dbReference type="SUPFAM" id="SSF52540">
    <property type="entry name" value="P-loop containing nucleoside triphosphate hydrolases"/>
    <property type="match status" value="1"/>
</dbReference>
<gene>
    <name evidence="5" type="ORF">ACFP90_13280</name>
</gene>
<sequence length="237" mass="25058">MLTLHDVTYAYRLGQRDIPILSGCSWTFEAGSFTAICAPSGSGKSTLLNILGLLDRPTRGTYLLNGQDTSQLGDRAQSALRARTLGFLFQNFRLVPDLSVQANVALALEIAGWPARDRAARACDLLEQVGLAERLQHFPPELSGGEAQRVALARALAPRPQVLLADEPTGNLDPANRERILALLSAFHADGGTLVMVTHDAAAARAASHQVTLQGGQVQPLAQAPVAAPVAVGEALV</sequence>
<dbReference type="CDD" id="cd03255">
    <property type="entry name" value="ABC_MJ0796_LolCDE_FtsE"/>
    <property type="match status" value="1"/>
</dbReference>
<evidence type="ECO:0000256" key="3">
    <source>
        <dbReference type="ARBA" id="ARBA00022840"/>
    </source>
</evidence>
<evidence type="ECO:0000313" key="5">
    <source>
        <dbReference type="EMBL" id="MFC6661206.1"/>
    </source>
</evidence>
<dbReference type="InterPro" id="IPR017911">
    <property type="entry name" value="MacB-like_ATP-bd"/>
</dbReference>
<keyword evidence="2" id="KW-0547">Nucleotide-binding</keyword>
<evidence type="ECO:0000256" key="2">
    <source>
        <dbReference type="ARBA" id="ARBA00022741"/>
    </source>
</evidence>
<reference evidence="6" key="1">
    <citation type="journal article" date="2019" name="Int. J. Syst. Evol. Microbiol.">
        <title>The Global Catalogue of Microorganisms (GCM) 10K type strain sequencing project: providing services to taxonomists for standard genome sequencing and annotation.</title>
        <authorList>
            <consortium name="The Broad Institute Genomics Platform"/>
            <consortium name="The Broad Institute Genome Sequencing Center for Infectious Disease"/>
            <person name="Wu L."/>
            <person name="Ma J."/>
        </authorList>
    </citation>
    <scope>NUCLEOTIDE SEQUENCE [LARGE SCALE GENOMIC DNA]</scope>
    <source>
        <strain evidence="6">CCUG 63830</strain>
    </source>
</reference>
<comment type="caution">
    <text evidence="5">The sequence shown here is derived from an EMBL/GenBank/DDBJ whole genome shotgun (WGS) entry which is preliminary data.</text>
</comment>
<dbReference type="InterPro" id="IPR003439">
    <property type="entry name" value="ABC_transporter-like_ATP-bd"/>
</dbReference>
<dbReference type="Pfam" id="PF00005">
    <property type="entry name" value="ABC_tran"/>
    <property type="match status" value="1"/>
</dbReference>
<dbReference type="Proteomes" id="UP001596317">
    <property type="component" value="Unassembled WGS sequence"/>
</dbReference>
<dbReference type="SMART" id="SM00382">
    <property type="entry name" value="AAA"/>
    <property type="match status" value="1"/>
</dbReference>